<reference evidence="1 2" key="1">
    <citation type="submission" date="2016-03" db="EMBL/GenBank/DDBJ databases">
        <title>Niastella vici sp. nov., isolated from farmland soil.</title>
        <authorList>
            <person name="Chen L."/>
            <person name="Wang D."/>
            <person name="Yang S."/>
            <person name="Wang G."/>
        </authorList>
    </citation>
    <scope>NUCLEOTIDE SEQUENCE [LARGE SCALE GENOMIC DNA]</scope>
    <source>
        <strain evidence="1 2">DJ57</strain>
    </source>
</reference>
<protein>
    <submittedName>
        <fullName evidence="1">Uncharacterized protein</fullName>
    </submittedName>
</protein>
<organism evidence="1 2">
    <name type="scientific">Niastella vici</name>
    <dbReference type="NCBI Taxonomy" id="1703345"/>
    <lineage>
        <taxon>Bacteria</taxon>
        <taxon>Pseudomonadati</taxon>
        <taxon>Bacteroidota</taxon>
        <taxon>Chitinophagia</taxon>
        <taxon>Chitinophagales</taxon>
        <taxon>Chitinophagaceae</taxon>
        <taxon>Niastella</taxon>
    </lineage>
</organism>
<comment type="caution">
    <text evidence="1">The sequence shown here is derived from an EMBL/GenBank/DDBJ whole genome shotgun (WGS) entry which is preliminary data.</text>
</comment>
<gene>
    <name evidence="1" type="ORF">A3860_05470</name>
</gene>
<dbReference type="STRING" id="1703345.A3860_05470"/>
<dbReference type="InterPro" id="IPR046733">
    <property type="entry name" value="DUF6625"/>
</dbReference>
<proteinExistence type="predicted"/>
<keyword evidence="2" id="KW-1185">Reference proteome</keyword>
<sequence>MKSIIIIIDYFGKWPPWFPIFLESCRHNPTIDWLFHTDCPFEGFNVPNVKFKFTSKENYIKYVSETLNIKFTPQEWYKLTDMKPATGYLYAEEIKGYDFFGYGDIDLIYGDIRKFYTDAVLENNIISTHEWCLSGHLSLIRNKSWLRAAFKQIKNWKKFLEEPTNQRFDEDIFTQVFKPRELSIVKPNLFGRRYHKKLYFLEQYTTPLTPTIWRDGTINHPQTWYWKNGKITADGDNVEEYIYFHFMNFKEARYMDSHYGKKAFWNGLPSIVHITPEEISKGVRIDRFGFHPIDTQCRDQNKLGPDI</sequence>
<dbReference type="AlphaFoldDB" id="A0A1V9FSE9"/>
<dbReference type="RefSeq" id="WP_081151534.1">
    <property type="nucleotide sequence ID" value="NZ_LVYD01000058.1"/>
</dbReference>
<dbReference type="EMBL" id="LVYD01000058">
    <property type="protein sequence ID" value="OQP61166.1"/>
    <property type="molecule type" value="Genomic_DNA"/>
</dbReference>
<accession>A0A1V9FSE9</accession>
<evidence type="ECO:0000313" key="2">
    <source>
        <dbReference type="Proteomes" id="UP000192796"/>
    </source>
</evidence>
<dbReference type="Pfam" id="PF20330">
    <property type="entry name" value="DUF6625"/>
    <property type="match status" value="1"/>
</dbReference>
<name>A0A1V9FSE9_9BACT</name>
<dbReference type="Proteomes" id="UP000192796">
    <property type="component" value="Unassembled WGS sequence"/>
</dbReference>
<dbReference type="OrthoDB" id="1910631at2"/>
<evidence type="ECO:0000313" key="1">
    <source>
        <dbReference type="EMBL" id="OQP61166.1"/>
    </source>
</evidence>